<evidence type="ECO:0000313" key="2">
    <source>
        <dbReference type="Proteomes" id="UP001142393"/>
    </source>
</evidence>
<name>A0A9W8P6U7_9AGAR</name>
<reference evidence="1 2" key="1">
    <citation type="journal article" date="2023" name="Proc. Natl. Acad. Sci. U.S.A.">
        <title>A global phylogenomic analysis of the shiitake genus Lentinula.</title>
        <authorList>
            <person name="Sierra-Patev S."/>
            <person name="Min B."/>
            <person name="Naranjo-Ortiz M."/>
            <person name="Looney B."/>
            <person name="Konkel Z."/>
            <person name="Slot J.C."/>
            <person name="Sakamoto Y."/>
            <person name="Steenwyk J.L."/>
            <person name="Rokas A."/>
            <person name="Carro J."/>
            <person name="Camarero S."/>
            <person name="Ferreira P."/>
            <person name="Molpeceres G."/>
            <person name="Ruiz-Duenas F.J."/>
            <person name="Serrano A."/>
            <person name="Henrissat B."/>
            <person name="Drula E."/>
            <person name="Hughes K.W."/>
            <person name="Mata J.L."/>
            <person name="Ishikawa N.K."/>
            <person name="Vargas-Isla R."/>
            <person name="Ushijima S."/>
            <person name="Smith C.A."/>
            <person name="Donoghue J."/>
            <person name="Ahrendt S."/>
            <person name="Andreopoulos W."/>
            <person name="He G."/>
            <person name="LaButti K."/>
            <person name="Lipzen A."/>
            <person name="Ng V."/>
            <person name="Riley R."/>
            <person name="Sandor L."/>
            <person name="Barry K."/>
            <person name="Martinez A.T."/>
            <person name="Xiao Y."/>
            <person name="Gibbons J.G."/>
            <person name="Terashima K."/>
            <person name="Grigoriev I.V."/>
            <person name="Hibbett D."/>
        </authorList>
    </citation>
    <scope>NUCLEOTIDE SEQUENCE [LARGE SCALE GENOMIC DNA]</scope>
    <source>
        <strain evidence="1 2">TFB7810</strain>
    </source>
</reference>
<dbReference type="AlphaFoldDB" id="A0A9W8P6U7"/>
<comment type="caution">
    <text evidence="1">The sequence shown here is derived from an EMBL/GenBank/DDBJ whole genome shotgun (WGS) entry which is preliminary data.</text>
</comment>
<proteinExistence type="predicted"/>
<dbReference type="Proteomes" id="UP001142393">
    <property type="component" value="Unassembled WGS sequence"/>
</dbReference>
<dbReference type="EMBL" id="JANVFU010000003">
    <property type="protein sequence ID" value="KAJ3748041.1"/>
    <property type="molecule type" value="Genomic_DNA"/>
</dbReference>
<sequence length="287" mass="31198">MSSVHAISITSPKYVQTTSINGIYPDLALKSSDSILFHVHTNLLNSVSTNKFQGHAYANNGTIVNLIEDSQVLTVILDIMYRRPSAAVDFAPPFSFDILAAAISRLSAYGVDIQAQVGLNSDVNALAPPILRALQAHAPTNALPLYVLAAQHNMEALAVAASTYLVGFQLVELTDEQAEAMGPHYLRRLMLMQTQREEALKRILLQPPYPHSSTPECDVLDQKALTRVWALTAASFAWDIRADLPSAALEGLLGQLAGHISCGLCKQSIREQVTRIVAEWEAVKGTI</sequence>
<organism evidence="1 2">
    <name type="scientific">Lentinula detonsa</name>
    <dbReference type="NCBI Taxonomy" id="2804962"/>
    <lineage>
        <taxon>Eukaryota</taxon>
        <taxon>Fungi</taxon>
        <taxon>Dikarya</taxon>
        <taxon>Basidiomycota</taxon>
        <taxon>Agaricomycotina</taxon>
        <taxon>Agaricomycetes</taxon>
        <taxon>Agaricomycetidae</taxon>
        <taxon>Agaricales</taxon>
        <taxon>Marasmiineae</taxon>
        <taxon>Omphalotaceae</taxon>
        <taxon>Lentinula</taxon>
    </lineage>
</organism>
<accession>A0A9W8P6U7</accession>
<keyword evidence="2" id="KW-1185">Reference proteome</keyword>
<gene>
    <name evidence="1" type="ORF">DFH05DRAFT_1458262</name>
</gene>
<protein>
    <submittedName>
        <fullName evidence="1">Uncharacterized protein</fullName>
    </submittedName>
</protein>
<evidence type="ECO:0000313" key="1">
    <source>
        <dbReference type="EMBL" id="KAJ3748041.1"/>
    </source>
</evidence>